<sequence length="58" mass="6841">MTNEVQVDCDDPAEMRHAIDARKVAFANAIEARQAELRAREHFSQRTGWFRMIIRKPR</sequence>
<accession>A0A249PCF1</accession>
<dbReference type="RefSeq" id="WP_172901115.1">
    <property type="nucleotide sequence ID" value="NZ_AJQT01000087.1"/>
</dbReference>
<dbReference type="Proteomes" id="UP000217211">
    <property type="component" value="Chromosome"/>
</dbReference>
<dbReference type="KEGG" id="esj:SJ05684_c14820"/>
<gene>
    <name evidence="1" type="ORF">SJ05684_c14820</name>
</gene>
<dbReference type="AlphaFoldDB" id="A0A249PCF1"/>
<proteinExistence type="predicted"/>
<evidence type="ECO:0000313" key="1">
    <source>
        <dbReference type="EMBL" id="ASY62929.1"/>
    </source>
</evidence>
<name>A0A249PCF1_9HYPH</name>
<dbReference type="EMBL" id="CP023067">
    <property type="protein sequence ID" value="ASY62929.1"/>
    <property type="molecule type" value="Genomic_DNA"/>
</dbReference>
<reference evidence="1 2" key="1">
    <citation type="submission" date="2017-08" db="EMBL/GenBank/DDBJ databases">
        <title>Multipartite genome sequences of Sinorhizobium species nodulating soybeans.</title>
        <authorList>
            <person name="Tian C.F."/>
        </authorList>
    </citation>
    <scope>NUCLEOTIDE SEQUENCE [LARGE SCALE GENOMIC DNA]</scope>
    <source>
        <strain evidence="1 2">CCBAU 05684</strain>
    </source>
</reference>
<protein>
    <submittedName>
        <fullName evidence="1">Uncharacterized protein</fullName>
    </submittedName>
</protein>
<organism evidence="1 2">
    <name type="scientific">Sinorhizobium sojae CCBAU 05684</name>
    <dbReference type="NCBI Taxonomy" id="716928"/>
    <lineage>
        <taxon>Bacteria</taxon>
        <taxon>Pseudomonadati</taxon>
        <taxon>Pseudomonadota</taxon>
        <taxon>Alphaproteobacteria</taxon>
        <taxon>Hyphomicrobiales</taxon>
        <taxon>Rhizobiaceae</taxon>
        <taxon>Sinorhizobium/Ensifer group</taxon>
        <taxon>Sinorhizobium</taxon>
    </lineage>
</organism>
<evidence type="ECO:0000313" key="2">
    <source>
        <dbReference type="Proteomes" id="UP000217211"/>
    </source>
</evidence>
<keyword evidence="2" id="KW-1185">Reference proteome</keyword>